<dbReference type="HOGENOM" id="CLU_926580_0_0_11"/>
<feature type="region of interest" description="Disordered" evidence="4">
    <location>
        <begin position="1"/>
        <end position="23"/>
    </location>
</feature>
<proteinExistence type="predicted"/>
<feature type="compositionally biased region" description="Basic and acidic residues" evidence="4">
    <location>
        <begin position="183"/>
        <end position="197"/>
    </location>
</feature>
<evidence type="ECO:0000256" key="4">
    <source>
        <dbReference type="SAM" id="MobiDB-lite"/>
    </source>
</evidence>
<dbReference type="InterPro" id="IPR000835">
    <property type="entry name" value="HTH_MarR-typ"/>
</dbReference>
<keyword evidence="1" id="KW-0805">Transcription regulation</keyword>
<dbReference type="InterPro" id="IPR036390">
    <property type="entry name" value="WH_DNA-bd_sf"/>
</dbReference>
<dbReference type="EMBL" id="CP006842">
    <property type="protein sequence ID" value="AHW65240.1"/>
    <property type="molecule type" value="Genomic_DNA"/>
</dbReference>
<protein>
    <submittedName>
        <fullName evidence="6">Putative transcriptional regulator, MarR-family</fullName>
    </submittedName>
</protein>
<evidence type="ECO:0000313" key="7">
    <source>
        <dbReference type="Proteomes" id="UP000023703"/>
    </source>
</evidence>
<dbReference type="PROSITE" id="PS50995">
    <property type="entry name" value="HTH_MARR_2"/>
    <property type="match status" value="1"/>
</dbReference>
<feature type="compositionally biased region" description="Gly residues" evidence="4">
    <location>
        <begin position="248"/>
        <end position="265"/>
    </location>
</feature>
<dbReference type="STRING" id="1404245.CGLY_14000"/>
<feature type="compositionally biased region" description="Gly residues" evidence="4">
    <location>
        <begin position="165"/>
        <end position="182"/>
    </location>
</feature>
<feature type="domain" description="HTH marR-type" evidence="5">
    <location>
        <begin position="22"/>
        <end position="152"/>
    </location>
</feature>
<dbReference type="PANTHER" id="PTHR33164">
    <property type="entry name" value="TRANSCRIPTIONAL REGULATOR, MARR FAMILY"/>
    <property type="match status" value="1"/>
</dbReference>
<evidence type="ECO:0000256" key="3">
    <source>
        <dbReference type="ARBA" id="ARBA00023163"/>
    </source>
</evidence>
<dbReference type="RefSeq" id="WP_052540265.1">
    <property type="nucleotide sequence ID" value="NZ_CP006842.1"/>
</dbReference>
<feature type="region of interest" description="Disordered" evidence="4">
    <location>
        <begin position="157"/>
        <end position="216"/>
    </location>
</feature>
<gene>
    <name evidence="6" type="ORF">CGLY_14000</name>
</gene>
<sequence>MEDITSNSNDDNTAGADNTGVTPDLADRLTHLAMMLRRMDMMGRPGRPFGGMRAGQGRVLHILTLRSPMPQKELAFMLGVRPQSLSELLGKLESAGFVERRRDDTDRRTFIVDITEEGRNAASDVPETDDPFDVLTAEEQEQFGDMLDRVSAAVREKFPDDPRGGGRGRGFGGPFPFGGGRGFDGHRGGRGGHDAHGGHSGHGMPDADREAGDRAHWHERCHQDGFEWPGMREMQDMGRMAMFRMGMMGRGRGSGRGSGRGFGRGFGEEPGFA</sequence>
<reference evidence="6 7" key="1">
    <citation type="journal article" date="2015" name="Int. J. Syst. Evol. Microbiol.">
        <title>Revisiting Corynebacterium glyciniphilum (ex Kubota et al., 1972) sp. nov., nom. rev., isolated from putrefied banana.</title>
        <authorList>
            <person name="Al-Dilaimi A."/>
            <person name="Bednarz H."/>
            <person name="Lomker A."/>
            <person name="Niehaus K."/>
            <person name="Kalinowski J."/>
            <person name="Ruckert C."/>
        </authorList>
    </citation>
    <scope>NUCLEOTIDE SEQUENCE [LARGE SCALE GENOMIC DNA]</scope>
    <source>
        <strain evidence="6">AJ 3170</strain>
    </source>
</reference>
<evidence type="ECO:0000259" key="5">
    <source>
        <dbReference type="PROSITE" id="PS50995"/>
    </source>
</evidence>
<dbReference type="PRINTS" id="PR00598">
    <property type="entry name" value="HTHMARR"/>
</dbReference>
<dbReference type="SMART" id="SM00347">
    <property type="entry name" value="HTH_MARR"/>
    <property type="match status" value="1"/>
</dbReference>
<dbReference type="Gene3D" id="1.10.10.10">
    <property type="entry name" value="Winged helix-like DNA-binding domain superfamily/Winged helix DNA-binding domain"/>
    <property type="match status" value="1"/>
</dbReference>
<keyword evidence="3" id="KW-0804">Transcription</keyword>
<feature type="region of interest" description="Disordered" evidence="4">
    <location>
        <begin position="247"/>
        <end position="273"/>
    </location>
</feature>
<dbReference type="eggNOG" id="COG1846">
    <property type="taxonomic scope" value="Bacteria"/>
</dbReference>
<dbReference type="Pfam" id="PF01047">
    <property type="entry name" value="MarR"/>
    <property type="match status" value="1"/>
</dbReference>
<dbReference type="OrthoDB" id="3254893at2"/>
<dbReference type="InterPro" id="IPR012318">
    <property type="entry name" value="HTH_CRP"/>
</dbReference>
<dbReference type="GO" id="GO:0003700">
    <property type="term" value="F:DNA-binding transcription factor activity"/>
    <property type="evidence" value="ECO:0007669"/>
    <property type="project" value="InterPro"/>
</dbReference>
<evidence type="ECO:0000313" key="6">
    <source>
        <dbReference type="EMBL" id="AHW65240.1"/>
    </source>
</evidence>
<dbReference type="PANTHER" id="PTHR33164:SF64">
    <property type="entry name" value="TRANSCRIPTIONAL REGULATOR SLYA"/>
    <property type="match status" value="1"/>
</dbReference>
<dbReference type="SMART" id="SM00419">
    <property type="entry name" value="HTH_CRP"/>
    <property type="match status" value="1"/>
</dbReference>
<accession>X5ECY7</accession>
<dbReference type="InterPro" id="IPR023187">
    <property type="entry name" value="Tscrpt_reg_MarR-type_CS"/>
</dbReference>
<feature type="compositionally biased region" description="Basic and acidic residues" evidence="4">
    <location>
        <begin position="205"/>
        <end position="216"/>
    </location>
</feature>
<organism evidence="6 7">
    <name type="scientific">Corynebacterium glyciniphilum AJ 3170</name>
    <dbReference type="NCBI Taxonomy" id="1404245"/>
    <lineage>
        <taxon>Bacteria</taxon>
        <taxon>Bacillati</taxon>
        <taxon>Actinomycetota</taxon>
        <taxon>Actinomycetes</taxon>
        <taxon>Mycobacteriales</taxon>
        <taxon>Corynebacteriaceae</taxon>
        <taxon>Corynebacterium</taxon>
    </lineage>
</organism>
<dbReference type="KEGG" id="cgy:CGLY_14000"/>
<dbReference type="CDD" id="cd00090">
    <property type="entry name" value="HTH_ARSR"/>
    <property type="match status" value="1"/>
</dbReference>
<keyword evidence="2" id="KW-0238">DNA-binding</keyword>
<evidence type="ECO:0000256" key="2">
    <source>
        <dbReference type="ARBA" id="ARBA00023125"/>
    </source>
</evidence>
<dbReference type="SUPFAM" id="SSF46785">
    <property type="entry name" value="Winged helix' DNA-binding domain"/>
    <property type="match status" value="1"/>
</dbReference>
<name>X5ECY7_9CORY</name>
<dbReference type="InterPro" id="IPR039422">
    <property type="entry name" value="MarR/SlyA-like"/>
</dbReference>
<evidence type="ECO:0000256" key="1">
    <source>
        <dbReference type="ARBA" id="ARBA00023015"/>
    </source>
</evidence>
<dbReference type="AlphaFoldDB" id="X5ECY7"/>
<dbReference type="GO" id="GO:0003677">
    <property type="term" value="F:DNA binding"/>
    <property type="evidence" value="ECO:0007669"/>
    <property type="project" value="UniProtKB-KW"/>
</dbReference>
<dbReference type="PROSITE" id="PS01117">
    <property type="entry name" value="HTH_MARR_1"/>
    <property type="match status" value="1"/>
</dbReference>
<feature type="compositionally biased region" description="Polar residues" evidence="4">
    <location>
        <begin position="1"/>
        <end position="21"/>
    </location>
</feature>
<dbReference type="InterPro" id="IPR011991">
    <property type="entry name" value="ArsR-like_HTH"/>
</dbReference>
<dbReference type="GO" id="GO:0006950">
    <property type="term" value="P:response to stress"/>
    <property type="evidence" value="ECO:0007669"/>
    <property type="project" value="TreeGrafter"/>
</dbReference>
<keyword evidence="7" id="KW-1185">Reference proteome</keyword>
<dbReference type="InterPro" id="IPR036388">
    <property type="entry name" value="WH-like_DNA-bd_sf"/>
</dbReference>
<dbReference type="Proteomes" id="UP000023703">
    <property type="component" value="Chromosome"/>
</dbReference>